<proteinExistence type="predicted"/>
<protein>
    <submittedName>
        <fullName evidence="1">Uncharacterized protein</fullName>
    </submittedName>
</protein>
<name>A0A382CYK9_9ZZZZ</name>
<evidence type="ECO:0000313" key="1">
    <source>
        <dbReference type="EMBL" id="SVB31268.1"/>
    </source>
</evidence>
<organism evidence="1">
    <name type="scientific">marine metagenome</name>
    <dbReference type="NCBI Taxonomy" id="408172"/>
    <lineage>
        <taxon>unclassified sequences</taxon>
        <taxon>metagenomes</taxon>
        <taxon>ecological metagenomes</taxon>
    </lineage>
</organism>
<reference evidence="1" key="1">
    <citation type="submission" date="2018-05" db="EMBL/GenBank/DDBJ databases">
        <authorList>
            <person name="Lanie J.A."/>
            <person name="Ng W.-L."/>
            <person name="Kazmierczak K.M."/>
            <person name="Andrzejewski T.M."/>
            <person name="Davidsen T.M."/>
            <person name="Wayne K.J."/>
            <person name="Tettelin H."/>
            <person name="Glass J.I."/>
            <person name="Rusch D."/>
            <person name="Podicherti R."/>
            <person name="Tsui H.-C.T."/>
            <person name="Winkler M.E."/>
        </authorList>
    </citation>
    <scope>NUCLEOTIDE SEQUENCE</scope>
</reference>
<accession>A0A382CYK9</accession>
<dbReference type="AlphaFoldDB" id="A0A382CYK9"/>
<dbReference type="EMBL" id="UINC01036780">
    <property type="protein sequence ID" value="SVB31268.1"/>
    <property type="molecule type" value="Genomic_DNA"/>
</dbReference>
<gene>
    <name evidence="1" type="ORF">METZ01_LOCUS184122</name>
</gene>
<sequence length="34" mass="3829">MTDPNQTQPTRHESDLIVHYAMRIANTISSAMQA</sequence>